<keyword evidence="10" id="KW-0503">Monooxygenase</keyword>
<evidence type="ECO:0000256" key="5">
    <source>
        <dbReference type="ARBA" id="ARBA00022692"/>
    </source>
</evidence>
<evidence type="ECO:0000256" key="7">
    <source>
        <dbReference type="ARBA" id="ARBA00022989"/>
    </source>
</evidence>
<comment type="subcellular location">
    <subcellularLocation>
        <location evidence="2">Membrane</location>
        <topology evidence="2">Single-pass membrane protein</topology>
    </subcellularLocation>
</comment>
<dbReference type="PANTHER" id="PTHR24282:SF236">
    <property type="entry name" value="CYTOCHROME P450"/>
    <property type="match status" value="1"/>
</dbReference>
<evidence type="ECO:0000256" key="3">
    <source>
        <dbReference type="ARBA" id="ARBA00010617"/>
    </source>
</evidence>
<evidence type="ECO:0008006" key="14">
    <source>
        <dbReference type="Google" id="ProtNLM"/>
    </source>
</evidence>
<evidence type="ECO:0000313" key="13">
    <source>
        <dbReference type="Proteomes" id="UP000827721"/>
    </source>
</evidence>
<dbReference type="InterPro" id="IPR036396">
    <property type="entry name" value="Cyt_P450_sf"/>
</dbReference>
<dbReference type="Gene3D" id="1.10.630.10">
    <property type="entry name" value="Cytochrome P450"/>
    <property type="match status" value="2"/>
</dbReference>
<dbReference type="InterPro" id="IPR001128">
    <property type="entry name" value="Cyt_P450"/>
</dbReference>
<evidence type="ECO:0000256" key="10">
    <source>
        <dbReference type="ARBA" id="ARBA00023033"/>
    </source>
</evidence>
<comment type="caution">
    <text evidence="12">The sequence shown here is derived from an EMBL/GenBank/DDBJ whole genome shotgun (WGS) entry which is preliminary data.</text>
</comment>
<organism evidence="12 13">
    <name type="scientific">Xanthoceras sorbifolium</name>
    <dbReference type="NCBI Taxonomy" id="99658"/>
    <lineage>
        <taxon>Eukaryota</taxon>
        <taxon>Viridiplantae</taxon>
        <taxon>Streptophyta</taxon>
        <taxon>Embryophyta</taxon>
        <taxon>Tracheophyta</taxon>
        <taxon>Spermatophyta</taxon>
        <taxon>Magnoliopsida</taxon>
        <taxon>eudicotyledons</taxon>
        <taxon>Gunneridae</taxon>
        <taxon>Pentapetalae</taxon>
        <taxon>rosids</taxon>
        <taxon>malvids</taxon>
        <taxon>Sapindales</taxon>
        <taxon>Sapindaceae</taxon>
        <taxon>Xanthoceroideae</taxon>
        <taxon>Xanthoceras</taxon>
    </lineage>
</organism>
<dbReference type="Proteomes" id="UP000827721">
    <property type="component" value="Unassembled WGS sequence"/>
</dbReference>
<dbReference type="InterPro" id="IPR050665">
    <property type="entry name" value="Cytochrome_P450_Monooxygen"/>
</dbReference>
<comment type="similarity">
    <text evidence="3">Belongs to the cytochrome P450 family.</text>
</comment>
<evidence type="ECO:0000256" key="11">
    <source>
        <dbReference type="ARBA" id="ARBA00023136"/>
    </source>
</evidence>
<keyword evidence="5" id="KW-0812">Transmembrane</keyword>
<evidence type="ECO:0000256" key="8">
    <source>
        <dbReference type="ARBA" id="ARBA00023002"/>
    </source>
</evidence>
<keyword evidence="11" id="KW-0472">Membrane</keyword>
<dbReference type="SUPFAM" id="SSF48264">
    <property type="entry name" value="Cytochrome P450"/>
    <property type="match status" value="1"/>
</dbReference>
<keyword evidence="8" id="KW-0560">Oxidoreductase</keyword>
<dbReference type="PANTHER" id="PTHR24282">
    <property type="entry name" value="CYTOCHROME P450 FAMILY MEMBER"/>
    <property type="match status" value="1"/>
</dbReference>
<keyword evidence="4" id="KW-0349">Heme</keyword>
<evidence type="ECO:0000256" key="4">
    <source>
        <dbReference type="ARBA" id="ARBA00022617"/>
    </source>
</evidence>
<dbReference type="Pfam" id="PF00067">
    <property type="entry name" value="p450"/>
    <property type="match status" value="2"/>
</dbReference>
<name>A0ABQ8I015_9ROSI</name>
<evidence type="ECO:0000256" key="9">
    <source>
        <dbReference type="ARBA" id="ARBA00023004"/>
    </source>
</evidence>
<evidence type="ECO:0000256" key="6">
    <source>
        <dbReference type="ARBA" id="ARBA00022723"/>
    </source>
</evidence>
<proteinExistence type="inferred from homology"/>
<evidence type="ECO:0000256" key="1">
    <source>
        <dbReference type="ARBA" id="ARBA00001971"/>
    </source>
</evidence>
<protein>
    <recommendedName>
        <fullName evidence="14">Cytochrome P450</fullName>
    </recommendedName>
</protein>
<keyword evidence="9" id="KW-0408">Iron</keyword>
<accession>A0ABQ8I015</accession>
<keyword evidence="6" id="KW-0479">Metal-binding</keyword>
<evidence type="ECO:0000313" key="12">
    <source>
        <dbReference type="EMBL" id="KAH7569957.1"/>
    </source>
</evidence>
<evidence type="ECO:0000256" key="2">
    <source>
        <dbReference type="ARBA" id="ARBA00004167"/>
    </source>
</evidence>
<reference evidence="12 13" key="1">
    <citation type="submission" date="2021-02" db="EMBL/GenBank/DDBJ databases">
        <title>Plant Genome Project.</title>
        <authorList>
            <person name="Zhang R.-G."/>
        </authorList>
    </citation>
    <scope>NUCLEOTIDE SEQUENCE [LARGE SCALE GENOMIC DNA]</scope>
    <source>
        <tissue evidence="12">Leaves</tissue>
    </source>
</reference>
<keyword evidence="13" id="KW-1185">Reference proteome</keyword>
<gene>
    <name evidence="12" type="ORF">JRO89_XS05G0024100</name>
</gene>
<comment type="cofactor">
    <cofactor evidence="1">
        <name>heme</name>
        <dbReference type="ChEBI" id="CHEBI:30413"/>
    </cofactor>
</comment>
<sequence>MNSPMELSHHIFPRIHPSIYSWVKLYGKNFINWYGHQAQLVVTEPELIKEILNNKDGSYPKTKLEGYVKKLLGEGLVTSEGEKWFKQRKLANHAFHGESLKGMIPAMIASVEMMLERWRQNDGKEIDVFQEFRVLTSEVISRTAFGTIHTDWQENVRKEVLQLFGKQNPTPDNIGRLKTMSMVFNETLRLYPPVINLTRRTDRKVKLGNLTLPPNMEVNIPITQLHHNP</sequence>
<dbReference type="EMBL" id="JAFEMO010000005">
    <property type="protein sequence ID" value="KAH7569957.1"/>
    <property type="molecule type" value="Genomic_DNA"/>
</dbReference>
<keyword evidence="7" id="KW-1133">Transmembrane helix</keyword>